<evidence type="ECO:0000313" key="2">
    <source>
        <dbReference type="Proteomes" id="UP001204643"/>
    </source>
</evidence>
<sequence length="54" mass="6130">MQKCNYVGCKSDATTKGFVLARDSQGRKHLPTDVFACDKHKKSKSFFEYKVTKA</sequence>
<name>A0AAW5KVW7_BACCE</name>
<gene>
    <name evidence="1" type="ORF">NPM19_14415</name>
</gene>
<dbReference type="EMBL" id="JANHEB010000016">
    <property type="protein sequence ID" value="MCQ6285853.1"/>
    <property type="molecule type" value="Genomic_DNA"/>
</dbReference>
<protein>
    <recommendedName>
        <fullName evidence="3">DUF3973 domain-containing protein</fullName>
    </recommendedName>
</protein>
<organism evidence="1 2">
    <name type="scientific">Bacillus cereus</name>
    <dbReference type="NCBI Taxonomy" id="1396"/>
    <lineage>
        <taxon>Bacteria</taxon>
        <taxon>Bacillati</taxon>
        <taxon>Bacillota</taxon>
        <taxon>Bacilli</taxon>
        <taxon>Bacillales</taxon>
        <taxon>Bacillaceae</taxon>
        <taxon>Bacillus</taxon>
        <taxon>Bacillus cereus group</taxon>
    </lineage>
</organism>
<dbReference type="Proteomes" id="UP001204643">
    <property type="component" value="Unassembled WGS sequence"/>
</dbReference>
<reference evidence="1" key="1">
    <citation type="submission" date="2022-07" db="EMBL/GenBank/DDBJ databases">
        <title>Identification and characterization of Bacillus thuringiensis and other Bacillus cereus group isolates from spinach by whole genome sequencing.</title>
        <authorList>
            <person name="Zao X."/>
            <person name="Zervas A."/>
            <person name="Hendriks M."/>
            <person name="Rajkovic A."/>
            <person name="Van Overbeek L."/>
            <person name="Hendriksen N.B."/>
            <person name="Uyttendaele M."/>
        </authorList>
    </citation>
    <scope>NUCLEOTIDE SEQUENCE</scope>
    <source>
        <strain evidence="1">781001F-1</strain>
    </source>
</reference>
<dbReference type="RefSeq" id="WP_001168009.1">
    <property type="nucleotide sequence ID" value="NZ_JAFLOM010000001.1"/>
</dbReference>
<comment type="caution">
    <text evidence="1">The sequence shown here is derived from an EMBL/GenBank/DDBJ whole genome shotgun (WGS) entry which is preliminary data.</text>
</comment>
<evidence type="ECO:0000313" key="1">
    <source>
        <dbReference type="EMBL" id="MCQ6285853.1"/>
    </source>
</evidence>
<evidence type="ECO:0008006" key="3">
    <source>
        <dbReference type="Google" id="ProtNLM"/>
    </source>
</evidence>
<accession>A0AAW5KVW7</accession>
<dbReference type="AlphaFoldDB" id="A0AAW5KVW7"/>
<proteinExistence type="predicted"/>